<evidence type="ECO:0000259" key="2">
    <source>
        <dbReference type="Pfam" id="PF24346"/>
    </source>
</evidence>
<organism evidence="3 4">
    <name type="scientific">Flavobacterium lipolyticum</name>
    <dbReference type="NCBI Taxonomy" id="2893754"/>
    <lineage>
        <taxon>Bacteria</taxon>
        <taxon>Pseudomonadati</taxon>
        <taxon>Bacteroidota</taxon>
        <taxon>Flavobacteriia</taxon>
        <taxon>Flavobacteriales</taxon>
        <taxon>Flavobacteriaceae</taxon>
        <taxon>Flavobacterium</taxon>
    </lineage>
</organism>
<feature type="domain" description="DUF7507" evidence="2">
    <location>
        <begin position="2039"/>
        <end position="2142"/>
    </location>
</feature>
<dbReference type="NCBIfam" id="TIGR01451">
    <property type="entry name" value="B_ant_repeat"/>
    <property type="match status" value="13"/>
</dbReference>
<feature type="domain" description="DUF7507" evidence="2">
    <location>
        <begin position="1771"/>
        <end position="1874"/>
    </location>
</feature>
<feature type="domain" description="DUF7507" evidence="2">
    <location>
        <begin position="1102"/>
        <end position="1204"/>
    </location>
</feature>
<evidence type="ECO:0000313" key="3">
    <source>
        <dbReference type="EMBL" id="MCC9020150.1"/>
    </source>
</evidence>
<feature type="domain" description="DUF7507" evidence="2">
    <location>
        <begin position="834"/>
        <end position="936"/>
    </location>
</feature>
<gene>
    <name evidence="3" type="ORF">LNQ34_20490</name>
</gene>
<sequence>MLNKITLKLRQLQLTFILCFLSLFSGWNVFAEGSKDLFPSGATGHRMMLSSSGIAPTSTAIVNRGRMFVYAKANETLYLGSSAQGIRGGTILLTSPTGNTSFSSGNSTTVGLIANRTQEINGPVNLTTGGYTPYSFKVPAGETGVWVVEFISPNDSLDPSVTSYAAHTFTADGNWTQANNSPYVVAWDITVANEGGTGQKGRVYTNVLTGSLGSASNSFMSTCNIITNDGFRYTVKPNGMTPYYFAFFCNNKGVRTGSAATGAPSYKSTSMASLYNLDNTKTGFSFQDPTIVDDLTNTTSKIFFNLPDASLPASAPIFFPGSTASTTWLNVPIVAQAISAISVNGVEGTSGMGVYPLGAFINFTATVNANYLIEIDVNGNGLMTDAIDVTLTGTAIAGANKVRWDGRDGARNPITNNTSLKLSIVLFNGEVHFPYLDAERNTNGIIITRSNGPDPNSNVYWNDTPIGTDTGSTDKFPPNLLDASSRTLNNSSLAGTHKWTTSSSRSSGYGDLQLLDTWAYVYTTPGPPISVPIVQNEADLAVTSISDVVSGNVGSNVTYTVVVKNIAGPNNVTGAKFKFSDLASGANLAVQSFTSSSTLGGAITTHTITGGVLDATVDLPKDATITFTIVAKVLAAAGSNPTVKATIMRPADLTDPDATADTHIGTPPVDPDVECDGTPSGVGCNNVKTDALTVIFIASPKIEVAKKATYVDANADGIVNVGDRIDYTFTVRNTGNVTLAPVTISDANAVVSGSLASLAPGATDSSSFTAVHTITLADMNNGQVDNVATATGTPPTGSPVTAKSTDPSPICSTCPPKDPAACPSCTVVPLTSSPKVTVSKKGVYVDANADGIVNVGDRIDYTFTVTNTGNVTLAPVTISDANAVVSGSLASLAPGATDSSSFTAVHTITLADMNNGQVDNVATATGTPPTGSPVTAKSTDPSPICSTCPPKDPAACPSCTVVPLTSSPKVTVSKKGVYVDANADGIVNVGDRIDYTFTVTNTGNVTLAPVTISDANAVVSGSLASLAPGATDSSSFTAVHTITLADMNNGQVDNVATATGTPPTGSPVTAKSTDPSPICSTCPPKDPAACPSCTVVPLTSSPKVTVSKKGVYVDANADGIVNVGDRIDYTFTVRNTGNVTLAPVTISDANAVVSGSLASLAPGATDSSSFTAVHTITLADMNNGQVDNVATATGTPPTGSPVTAKSTDPSPICSTCPPKDPAACPSCTVVPLTSSPKVTVSKKGVYVDANADGIVNVGDRIDYTFTVTNTGNVTLAPVTISDANAVVSGSLASLAPGATDSSSFTAVHTITLADMNNGQVDNVATATGTPPTGSPVTAKSTDPSPICSTCPPKDPAACPSCTVVPLTSSPKVTVSKKGVYVDANADGIVNVGDRIDYTFTVRNTGNVTLAPVTISDANAVVSGSLASLAPGATDSSSFTAVHTITLADMNNGQVDNVATATGTPPTGSPVTAKSTDPSPICSTCPPKDPAACPSCTVVPLTSSPKVTVSKKGVYVDANADGIVNVGDRIDYTFTVTNTGNVTLAPVTISDANAVVSGSLASLAPGATDSSSFTAVHTITLADMNNGQVDNVATATGTPPTGSPVTAKSTDPSPICSTCPPKDPAACPSCTVVPLTSSPKVTVSKKGVYVDANADGIVNVGDRIDYTFTVRNTGNVTLAPVTISDANAVVSGSLASLAPGATDSSSFTAVHTITLADMNNGQVDNVATATGTPPTGSPVTAKSTDPSPICSTCPPKDPAACPSCTVVPLTSSPKVTVSKKATYVDANADGIVNVGDRIDYTFTVRNTGNVTLAPVTISDANAVVSGSLASLAPGATDSSSFTAVHTITLADMNNGQVDNVATATGTPPTGSPVTAKSTDPSPICSTCPPKDPAACPSCTVVPLTSSPKVTVSKKGVYVDANADGIVNVGDRIDYTFTVTNTGNVTLAPVTISDANAVVSGSLASLAPGATDSSSFTAVHTITLADMNNGQVDNVATATGTPPTGSPVTAKSTDPSPICSTCPPKDPAACPSCTVVPLTSSPKVTVSKKATYVDANADGIVNVGDRIDYTFTVTNTGNVTLAPVTISDANAVVSGSLASLAPGATDSSSFTAVHTITLADMNNGQVDNVATATGTPPTGSPVTAKSTDPSPICSTCPPKDPAACPSCTVVPLTSSPKVTVSKKATYVDANADGIVNVGDRIDYTFTVTNTGNVTLAPVTISDANAVVSGSLASLAPGATDSSSFTAVHTITLADMNNGQVDNVATATGTPPTGSPVTAKSTDPSPICSTCRPIDPTCSTCTVVSFIDAIDEIPLVVNGLNGGTTVSVLLNDKLHGTTIVASDVNLSAVYLPTGMTLNTDGTIKVSTGTAPGVYTVIYSICSKAMAAAGTPMCDQAEAKITVTATVEPIFENGSIASTGGTVFTNIASNDKVNGVSAVLGTTGNATVAVSGTWPTGITLDPLTGKVSVAAGTRPGTYNVVYQLCDKLTPVTCATVSDEIKVTPVVEPIFENGTIVSTGGTVFTNIVSNDKVNGVPAVLGTTGNATVAASGTWPTGITLDPLTGKVSVAAGTRPGTYNVVYELCDKLTPATCATVSDEIKVTPVVEPIFENGTIVSTGGTVFANIASNDKVNGVPAVLGTTGNATVAVSGTWPTGITLDPLTGKVSVAAGTRPGTYNVVYQLCDKLTPATCATVSDEIKVTPVVEPIFENGTIVSTGGTVFANIASNDKVNGVPAVLGTTGNAAVAVSGTWPTGITLDPLTGKVSVAAGTTPGTYNVVYELCDKLTPATCATVSDEIKVTVIAGTSIIANDDNIPNVNGITGTPNAGNVLGGNPNSDTLNGVPVVISLVDLKVTTPAVPKTSGAAVPVIDTTTGIISVPANTPGGTYTLTYSICEKSNLSNCDAATVTILVSRPSIALVKTVHFNDEDGDSNAKVGETITYNFTVTNTGNVALTNVYIVDPLTGITMTGGPINLAVGEEDSTSFTGTYSIVQADINSGSISNQAEVFGTSPDHIEVKDKSDDSSVLGDKPTVLSLQGCVIKVFNAVSINGDSKNERFYIQGLECYPDNTVQIFNRWGVLVFDRDHYNNNDIVFRGISEGRVTIKDSDGLPEGTYYYIIKYKDNQSNPHQEAGYLYLTK</sequence>
<keyword evidence="4" id="KW-1185">Reference proteome</keyword>
<dbReference type="RefSeq" id="WP_230001052.1">
    <property type="nucleotide sequence ID" value="NZ_JAJJMN010000002.1"/>
</dbReference>
<dbReference type="Pfam" id="PF01345">
    <property type="entry name" value="DUF11"/>
    <property type="match status" value="1"/>
</dbReference>
<dbReference type="InterPro" id="IPR001434">
    <property type="entry name" value="OmcB-like_DUF11"/>
</dbReference>
<feature type="domain" description="DUF7507" evidence="2">
    <location>
        <begin position="1370"/>
        <end position="1472"/>
    </location>
</feature>
<dbReference type="PANTHER" id="PTHR34819">
    <property type="entry name" value="LARGE CYSTEINE-RICH PERIPLASMIC PROTEIN OMCB"/>
    <property type="match status" value="1"/>
</dbReference>
<feature type="domain" description="DUF7507" evidence="2">
    <location>
        <begin position="1236"/>
        <end position="1338"/>
    </location>
</feature>
<dbReference type="InterPro" id="IPR055354">
    <property type="entry name" value="DUF7507"/>
</dbReference>
<proteinExistence type="predicted"/>
<dbReference type="InterPro" id="IPR051172">
    <property type="entry name" value="Chlamydia_OmcB"/>
</dbReference>
<evidence type="ECO:0000313" key="4">
    <source>
        <dbReference type="Proteomes" id="UP001430700"/>
    </source>
</evidence>
<feature type="domain" description="DUF7507" evidence="2">
    <location>
        <begin position="1638"/>
        <end position="1740"/>
    </location>
</feature>
<name>A0ABS8M5Q4_9FLAO</name>
<feature type="domain" description="DUF7507" evidence="2">
    <location>
        <begin position="968"/>
        <end position="1070"/>
    </location>
</feature>
<reference evidence="3" key="1">
    <citation type="submission" date="2021-11" db="EMBL/GenBank/DDBJ databases">
        <title>Description of novel Flavobacterium species.</title>
        <authorList>
            <person name="Saticioglu I.B."/>
            <person name="Ay H."/>
            <person name="Altun S."/>
            <person name="Duman M."/>
        </authorList>
    </citation>
    <scope>NUCLEOTIDE SEQUENCE</scope>
    <source>
        <strain evidence="3">F-126</strain>
    </source>
</reference>
<accession>A0ABS8M5Q4</accession>
<feature type="domain" description="DUF7507" evidence="2">
    <location>
        <begin position="1504"/>
        <end position="1606"/>
    </location>
</feature>
<feature type="domain" description="DUF7507" evidence="2">
    <location>
        <begin position="2910"/>
        <end position="3014"/>
    </location>
</feature>
<dbReference type="Proteomes" id="UP001430700">
    <property type="component" value="Unassembled WGS sequence"/>
</dbReference>
<feature type="domain" description="DUF7507" evidence="2">
    <location>
        <begin position="1906"/>
        <end position="2008"/>
    </location>
</feature>
<feature type="domain" description="DUF11" evidence="1">
    <location>
        <begin position="539"/>
        <end position="662"/>
    </location>
</feature>
<dbReference type="Pfam" id="PF13585">
    <property type="entry name" value="CHU_C"/>
    <property type="match status" value="1"/>
</dbReference>
<protein>
    <submittedName>
        <fullName evidence="3">DUF11 domain-containing protein</fullName>
    </submittedName>
</protein>
<comment type="caution">
    <text evidence="3">The sequence shown here is derived from an EMBL/GenBank/DDBJ whole genome shotgun (WGS) entry which is preliminary data.</text>
</comment>
<dbReference type="Pfam" id="PF24346">
    <property type="entry name" value="DUF7507"/>
    <property type="match status" value="13"/>
</dbReference>
<evidence type="ECO:0000259" key="1">
    <source>
        <dbReference type="Pfam" id="PF01345"/>
    </source>
</evidence>
<dbReference type="InterPro" id="IPR047589">
    <property type="entry name" value="DUF11_rpt"/>
</dbReference>
<feature type="domain" description="DUF7507" evidence="2">
    <location>
        <begin position="699"/>
        <end position="802"/>
    </location>
</feature>
<dbReference type="EMBL" id="JAJJMN010000002">
    <property type="protein sequence ID" value="MCC9020150.1"/>
    <property type="molecule type" value="Genomic_DNA"/>
</dbReference>
<feature type="domain" description="DUF7507" evidence="2">
    <location>
        <begin position="2173"/>
        <end position="2276"/>
    </location>
</feature>